<dbReference type="Pfam" id="PF02655">
    <property type="entry name" value="ATP-grasp_3"/>
    <property type="match status" value="1"/>
</dbReference>
<proteinExistence type="predicted"/>
<comment type="caution">
    <text evidence="4">The sequence shown here is derived from an EMBL/GenBank/DDBJ whole genome shotgun (WGS) entry which is preliminary data.</text>
</comment>
<dbReference type="GO" id="GO:0009432">
    <property type="term" value="P:SOS response"/>
    <property type="evidence" value="ECO:0007669"/>
    <property type="project" value="TreeGrafter"/>
</dbReference>
<dbReference type="PANTHER" id="PTHR21621:SF0">
    <property type="entry name" value="BETA-CITRYLGLUTAMATE SYNTHASE B-RELATED"/>
    <property type="match status" value="1"/>
</dbReference>
<dbReference type="Gene3D" id="3.30.1490.20">
    <property type="entry name" value="ATP-grasp fold, A domain"/>
    <property type="match status" value="1"/>
</dbReference>
<keyword evidence="1" id="KW-0464">Manganese</keyword>
<dbReference type="EMBL" id="CBTK010000066">
    <property type="protein sequence ID" value="CDH44218.1"/>
    <property type="molecule type" value="Genomic_DNA"/>
</dbReference>
<evidence type="ECO:0000313" key="5">
    <source>
        <dbReference type="Proteomes" id="UP000019184"/>
    </source>
</evidence>
<dbReference type="GO" id="GO:0018169">
    <property type="term" value="F:ribosomal S6-glutamic acid ligase activity"/>
    <property type="evidence" value="ECO:0007669"/>
    <property type="project" value="TreeGrafter"/>
</dbReference>
<evidence type="ECO:0000256" key="1">
    <source>
        <dbReference type="ARBA" id="ARBA00023211"/>
    </source>
</evidence>
<dbReference type="Pfam" id="PF14401">
    <property type="entry name" value="RLAN"/>
    <property type="match status" value="1"/>
</dbReference>
<name>A0A7U7J1X4_9GAMM</name>
<gene>
    <name evidence="4" type="ORF">BN874_1580006</name>
</gene>
<keyword evidence="2" id="KW-0547">Nucleotide-binding</keyword>
<reference evidence="4 5" key="1">
    <citation type="journal article" date="2014" name="ISME J.">
        <title>Candidatus Competibacter-lineage genomes retrieved from metagenomes reveal functional metabolic diversity.</title>
        <authorList>
            <person name="McIlroy S.J."/>
            <person name="Albertsen M."/>
            <person name="Andresen E.K."/>
            <person name="Saunders A.M."/>
            <person name="Kristiansen R."/>
            <person name="Stokholm-Bjerregaard M."/>
            <person name="Nielsen K.L."/>
            <person name="Nielsen P.H."/>
        </authorList>
    </citation>
    <scope>NUCLEOTIDE SEQUENCE [LARGE SCALE GENOMIC DNA]</scope>
    <source>
        <strain evidence="4 5">Run_B_J11</strain>
    </source>
</reference>
<sequence length="493" mass="56679">MADHIILVENPTDWKANFPNLPVVAAKDYLSKPEYSSTGRSLRVLNLCRSYRYLSVGYYCSLLAEARRHRVIPSVRTLNDLSRKSIYSLDIEDLDDHVQQVLGKPRPGFTATAFELDICFGQCAAKELQDLARQLFDAFRSPLLRVEFRLQGKWRIATIKALHLQSLSPDQEEMFLGALSGYLNRRWRQPRARNNYRYDLAILHNPKEAMPPSNPKALQQFIKIGRECGVNVELIEKKDYGRLAEFDALFIRETTGIDHYTYQFAKKAESEGMVVIDDPDSILKCTNKVYLDELLRTHRIRTPKTVIVRRDNLDRVDSEIPYPIVLKIPDGSFSRGVFKVNDRAELLDSAGKLFKSSDLVLAQEFLYTEFDWRVGILNKTPLFVCQYFMSKEHWQIYNHEPGQERGVRAGDSKTFRVEDAPEIVVKTALKAAGLIGNGFYGVDLKQTAKGIVVIEINDNPNIDHGIEDAILKDELYRTLIEDFVWRLERKRGK</sequence>
<protein>
    <submittedName>
        <fullName evidence="4">RimK domain protein ATP-grasp</fullName>
    </submittedName>
</protein>
<dbReference type="RefSeq" id="WP_034431401.1">
    <property type="nucleotide sequence ID" value="NZ_CBTK010000066.1"/>
</dbReference>
<dbReference type="GO" id="GO:0046872">
    <property type="term" value="F:metal ion binding"/>
    <property type="evidence" value="ECO:0007669"/>
    <property type="project" value="InterPro"/>
</dbReference>
<keyword evidence="2" id="KW-0067">ATP-binding</keyword>
<organism evidence="4 5">
    <name type="scientific">Candidatus Contendobacter odensis Run_B_J11</name>
    <dbReference type="NCBI Taxonomy" id="1400861"/>
    <lineage>
        <taxon>Bacteria</taxon>
        <taxon>Pseudomonadati</taxon>
        <taxon>Pseudomonadota</taxon>
        <taxon>Gammaproteobacteria</taxon>
        <taxon>Candidatus Competibacteraceae</taxon>
        <taxon>Candidatus Contendibacter</taxon>
    </lineage>
</organism>
<dbReference type="PANTHER" id="PTHR21621">
    <property type="entry name" value="RIBOSOMAL PROTEIN S6 MODIFICATION PROTEIN"/>
    <property type="match status" value="1"/>
</dbReference>
<evidence type="ECO:0000313" key="4">
    <source>
        <dbReference type="EMBL" id="CDH44218.1"/>
    </source>
</evidence>
<dbReference type="InterPro" id="IPR011761">
    <property type="entry name" value="ATP-grasp"/>
</dbReference>
<keyword evidence="5" id="KW-1185">Reference proteome</keyword>
<evidence type="ECO:0000256" key="2">
    <source>
        <dbReference type="PROSITE-ProRule" id="PRU00409"/>
    </source>
</evidence>
<dbReference type="GO" id="GO:0005737">
    <property type="term" value="C:cytoplasm"/>
    <property type="evidence" value="ECO:0007669"/>
    <property type="project" value="TreeGrafter"/>
</dbReference>
<dbReference type="InterPro" id="IPR025839">
    <property type="entry name" value="RLAN_dom"/>
</dbReference>
<dbReference type="Gene3D" id="3.30.470.20">
    <property type="entry name" value="ATP-grasp fold, B domain"/>
    <property type="match status" value="1"/>
</dbReference>
<accession>A0A7U7J1X4</accession>
<dbReference type="GO" id="GO:0005524">
    <property type="term" value="F:ATP binding"/>
    <property type="evidence" value="ECO:0007669"/>
    <property type="project" value="UniProtKB-UniRule"/>
</dbReference>
<dbReference type="SUPFAM" id="SSF56059">
    <property type="entry name" value="Glutathione synthetase ATP-binding domain-like"/>
    <property type="match status" value="1"/>
</dbReference>
<dbReference type="OrthoDB" id="9800957at2"/>
<dbReference type="InterPro" id="IPR003806">
    <property type="entry name" value="ATP-grasp_PylC-type"/>
</dbReference>
<dbReference type="InterPro" id="IPR013815">
    <property type="entry name" value="ATP_grasp_subdomain_1"/>
</dbReference>
<feature type="domain" description="ATP-grasp" evidence="3">
    <location>
        <begin position="292"/>
        <end position="484"/>
    </location>
</feature>
<dbReference type="AlphaFoldDB" id="A0A7U7J1X4"/>
<evidence type="ECO:0000259" key="3">
    <source>
        <dbReference type="PROSITE" id="PS50975"/>
    </source>
</evidence>
<dbReference type="Proteomes" id="UP000019184">
    <property type="component" value="Unassembled WGS sequence"/>
</dbReference>
<dbReference type="PROSITE" id="PS50975">
    <property type="entry name" value="ATP_GRASP"/>
    <property type="match status" value="1"/>
</dbReference>